<feature type="compositionally biased region" description="Low complexity" evidence="11">
    <location>
        <begin position="475"/>
        <end position="486"/>
    </location>
</feature>
<evidence type="ECO:0000256" key="6">
    <source>
        <dbReference type="ARBA" id="ARBA00023015"/>
    </source>
</evidence>
<dbReference type="GO" id="GO:0003677">
    <property type="term" value="F:DNA binding"/>
    <property type="evidence" value="ECO:0007669"/>
    <property type="project" value="UniProtKB-KW"/>
</dbReference>
<dbReference type="PANTHER" id="PTHR46481">
    <property type="entry name" value="ZINC FINGER BED DOMAIN-CONTAINING PROTEIN 4"/>
    <property type="match status" value="1"/>
</dbReference>
<keyword evidence="3" id="KW-0479">Metal-binding</keyword>
<reference evidence="13 14" key="1">
    <citation type="submission" date="2019-07" db="EMBL/GenBank/DDBJ databases">
        <title>WGS assembly of Gossypium mustelinum.</title>
        <authorList>
            <person name="Chen Z.J."/>
            <person name="Sreedasyam A."/>
            <person name="Ando A."/>
            <person name="Song Q."/>
            <person name="De L."/>
            <person name="Hulse-Kemp A."/>
            <person name="Ding M."/>
            <person name="Ye W."/>
            <person name="Kirkbride R."/>
            <person name="Jenkins J."/>
            <person name="Plott C."/>
            <person name="Lovell J."/>
            <person name="Lin Y.-M."/>
            <person name="Vaughn R."/>
            <person name="Liu B."/>
            <person name="Li W."/>
            <person name="Simpson S."/>
            <person name="Scheffler B."/>
            <person name="Saski C."/>
            <person name="Grover C."/>
            <person name="Hu G."/>
            <person name="Conover J."/>
            <person name="Carlson J."/>
            <person name="Shu S."/>
            <person name="Boston L."/>
            <person name="Williams M."/>
            <person name="Peterson D."/>
            <person name="Mcgee K."/>
            <person name="Jones D."/>
            <person name="Wendel J."/>
            <person name="Stelly D."/>
            <person name="Grimwood J."/>
            <person name="Schmutz J."/>
        </authorList>
    </citation>
    <scope>NUCLEOTIDE SEQUENCE [LARGE SCALE GENOMIC DNA]</scope>
    <source>
        <strain evidence="13">1408120.09</strain>
    </source>
</reference>
<evidence type="ECO:0000313" key="13">
    <source>
        <dbReference type="EMBL" id="TYI75345.1"/>
    </source>
</evidence>
<feature type="domain" description="BED-type" evidence="12">
    <location>
        <begin position="28"/>
        <end position="88"/>
    </location>
</feature>
<evidence type="ECO:0000313" key="14">
    <source>
        <dbReference type="Proteomes" id="UP000323597"/>
    </source>
</evidence>
<evidence type="ECO:0000256" key="8">
    <source>
        <dbReference type="ARBA" id="ARBA00023163"/>
    </source>
</evidence>
<evidence type="ECO:0000256" key="11">
    <source>
        <dbReference type="SAM" id="MobiDB-lite"/>
    </source>
</evidence>
<dbReference type="InterPro" id="IPR025525">
    <property type="entry name" value="hAT-like_transposase_RNase-H"/>
</dbReference>
<keyword evidence="8" id="KW-0804">Transcription</keyword>
<name>A0A5D2UEW1_GOSMU</name>
<dbReference type="EMBL" id="CM017655">
    <property type="protein sequence ID" value="TYI75345.1"/>
    <property type="molecule type" value="Genomic_DNA"/>
</dbReference>
<dbReference type="GO" id="GO:0005634">
    <property type="term" value="C:nucleus"/>
    <property type="evidence" value="ECO:0007669"/>
    <property type="project" value="UniProtKB-SubCell"/>
</dbReference>
<dbReference type="Pfam" id="PF05699">
    <property type="entry name" value="Dimer_Tnp_hAT"/>
    <property type="match status" value="1"/>
</dbReference>
<keyword evidence="9" id="KW-0539">Nucleus</keyword>
<dbReference type="InterPro" id="IPR003656">
    <property type="entry name" value="Znf_BED"/>
</dbReference>
<dbReference type="Pfam" id="PF02892">
    <property type="entry name" value="zf-BED"/>
    <property type="match status" value="1"/>
</dbReference>
<sequence>MTMASSNTPIPVDDGFNEYESAIKRQKSTTSKVWDEMAKLECDNKNELKAQCNHCKTIFSAKSPSGTSHSRRHLNSCIQPSPEGVPSIKNYKFNADECRKAISTFLVCGKHSFRTVEEPGFRYMMRIASPNFKNISRYTTARDVLMYYAKERDRVKEEFAKAPGLICLTPDNWNSEHTNDEYICVTAHWVDKDWKLQKRIIRFRALFPPYDGLNIADELVLCLSQWGIDKKIFSITLDNASYNDVMVSCLKNRFRANRAILCDGVFFQVRCCAHILNLIVKAGLELADDVVGKIRNGIRYIRKSEIRRKRFYDVADKSFHLNVTKKLRQYVCMRWNSTYFMLESSLYYKDVLDYWGQRDKDYQMFALSNEEWRNVVILCKFLKVFYDVTCVFSGSNYPTTNLYFRGVWKVHKVLLDTAEYSLILSCTAILDPRYKLNYVQYCFTTIYGDHASDFVETILSNLRLLVDEYVKKSKSTSSSSAGSSNSDDYKQYLNESSTRSEKSQLDIYLEEPELELNSQIDVLDYWSKSSVRYNELLLLACDLLAILILTVASESAFSMGKKIITPLRSSLKPKTVQAVVCLDDWMRAKGFSVGNYYSHFIVRILYYFFINLII</sequence>
<keyword evidence="4 10" id="KW-0863">Zinc-finger</keyword>
<dbReference type="InterPro" id="IPR012337">
    <property type="entry name" value="RNaseH-like_sf"/>
</dbReference>
<accession>A0A5D2UEW1</accession>
<evidence type="ECO:0000256" key="10">
    <source>
        <dbReference type="PROSITE-ProRule" id="PRU00027"/>
    </source>
</evidence>
<keyword evidence="6" id="KW-0805">Transcription regulation</keyword>
<comment type="subcellular location">
    <subcellularLocation>
        <location evidence="1">Nucleus</location>
    </subcellularLocation>
</comment>
<evidence type="ECO:0000259" key="12">
    <source>
        <dbReference type="PROSITE" id="PS50808"/>
    </source>
</evidence>
<evidence type="ECO:0000256" key="1">
    <source>
        <dbReference type="ARBA" id="ARBA00004123"/>
    </source>
</evidence>
<evidence type="ECO:0000256" key="2">
    <source>
        <dbReference type="ARBA" id="ARBA00011738"/>
    </source>
</evidence>
<dbReference type="SMART" id="SM00614">
    <property type="entry name" value="ZnF_BED"/>
    <property type="match status" value="1"/>
</dbReference>
<dbReference type="AlphaFoldDB" id="A0A5D2UEW1"/>
<evidence type="ECO:0000256" key="4">
    <source>
        <dbReference type="ARBA" id="ARBA00022771"/>
    </source>
</evidence>
<dbReference type="InterPro" id="IPR052035">
    <property type="entry name" value="ZnF_BED_domain_contain"/>
</dbReference>
<protein>
    <recommendedName>
        <fullName evidence="12">BED-type domain-containing protein</fullName>
    </recommendedName>
</protein>
<evidence type="ECO:0000256" key="9">
    <source>
        <dbReference type="ARBA" id="ARBA00023242"/>
    </source>
</evidence>
<dbReference type="GO" id="GO:0008270">
    <property type="term" value="F:zinc ion binding"/>
    <property type="evidence" value="ECO:0007669"/>
    <property type="project" value="UniProtKB-KW"/>
</dbReference>
<feature type="region of interest" description="Disordered" evidence="11">
    <location>
        <begin position="475"/>
        <end position="497"/>
    </location>
</feature>
<dbReference type="Pfam" id="PF14372">
    <property type="entry name" value="hAT-like_RNase-H"/>
    <property type="match status" value="1"/>
</dbReference>
<dbReference type="Proteomes" id="UP000323597">
    <property type="component" value="Chromosome D07"/>
</dbReference>
<evidence type="ECO:0000256" key="7">
    <source>
        <dbReference type="ARBA" id="ARBA00023125"/>
    </source>
</evidence>
<keyword evidence="14" id="KW-1185">Reference proteome</keyword>
<dbReference type="InterPro" id="IPR036236">
    <property type="entry name" value="Znf_C2H2_sf"/>
</dbReference>
<evidence type="ECO:0000256" key="3">
    <source>
        <dbReference type="ARBA" id="ARBA00022723"/>
    </source>
</evidence>
<dbReference type="GO" id="GO:0046983">
    <property type="term" value="F:protein dimerization activity"/>
    <property type="evidence" value="ECO:0007669"/>
    <property type="project" value="InterPro"/>
</dbReference>
<organism evidence="13 14">
    <name type="scientific">Gossypium mustelinum</name>
    <name type="common">Cotton</name>
    <name type="synonym">Gossypium caicoense</name>
    <dbReference type="NCBI Taxonomy" id="34275"/>
    <lineage>
        <taxon>Eukaryota</taxon>
        <taxon>Viridiplantae</taxon>
        <taxon>Streptophyta</taxon>
        <taxon>Embryophyta</taxon>
        <taxon>Tracheophyta</taxon>
        <taxon>Spermatophyta</taxon>
        <taxon>Magnoliopsida</taxon>
        <taxon>eudicotyledons</taxon>
        <taxon>Gunneridae</taxon>
        <taxon>Pentapetalae</taxon>
        <taxon>rosids</taxon>
        <taxon>malvids</taxon>
        <taxon>Malvales</taxon>
        <taxon>Malvaceae</taxon>
        <taxon>Malvoideae</taxon>
        <taxon>Gossypium</taxon>
    </lineage>
</organism>
<comment type="subunit">
    <text evidence="2">Homodimer.</text>
</comment>
<keyword evidence="7" id="KW-0238">DNA-binding</keyword>
<proteinExistence type="predicted"/>
<dbReference type="SUPFAM" id="SSF57667">
    <property type="entry name" value="beta-beta-alpha zinc fingers"/>
    <property type="match status" value="1"/>
</dbReference>
<keyword evidence="5" id="KW-0862">Zinc</keyword>
<dbReference type="InterPro" id="IPR008906">
    <property type="entry name" value="HATC_C_dom"/>
</dbReference>
<gene>
    <name evidence="13" type="ORF">E1A91_D07G268800v1</name>
</gene>
<evidence type="ECO:0000256" key="5">
    <source>
        <dbReference type="ARBA" id="ARBA00022833"/>
    </source>
</evidence>
<dbReference type="PANTHER" id="PTHR46481:SF6">
    <property type="entry name" value="ZINC FINGER BED DOMAIN-CONTAINING PROTEIN RICESLEEPER 2-LIKE"/>
    <property type="match status" value="1"/>
</dbReference>
<dbReference type="SUPFAM" id="SSF53098">
    <property type="entry name" value="Ribonuclease H-like"/>
    <property type="match status" value="1"/>
</dbReference>
<dbReference type="PROSITE" id="PS50808">
    <property type="entry name" value="ZF_BED"/>
    <property type="match status" value="1"/>
</dbReference>